<evidence type="ECO:0000313" key="2">
    <source>
        <dbReference type="EMBL" id="MFE4104676.1"/>
    </source>
</evidence>
<dbReference type="Proteomes" id="UP001600165">
    <property type="component" value="Unassembled WGS sequence"/>
</dbReference>
<comment type="caution">
    <text evidence="2">The sequence shown here is derived from an EMBL/GenBank/DDBJ whole genome shotgun (WGS) entry which is preliminary data.</text>
</comment>
<organism evidence="2 3">
    <name type="scientific">Almyronema epifaneia S1</name>
    <dbReference type="NCBI Taxonomy" id="2991925"/>
    <lineage>
        <taxon>Bacteria</taxon>
        <taxon>Bacillati</taxon>
        <taxon>Cyanobacteriota</taxon>
        <taxon>Cyanophyceae</taxon>
        <taxon>Nodosilineales</taxon>
        <taxon>Nodosilineaceae</taxon>
        <taxon>Almyronema</taxon>
        <taxon>Almyronema epifaneia</taxon>
    </lineage>
</organism>
<evidence type="ECO:0000313" key="3">
    <source>
        <dbReference type="Proteomes" id="UP001600165"/>
    </source>
</evidence>
<name>A0ABW6I938_9CYAN</name>
<dbReference type="PROSITE" id="PS51677">
    <property type="entry name" value="NODB"/>
    <property type="match status" value="1"/>
</dbReference>
<dbReference type="Pfam" id="PF01522">
    <property type="entry name" value="Polysacc_deac_1"/>
    <property type="match status" value="1"/>
</dbReference>
<dbReference type="InterPro" id="IPR011330">
    <property type="entry name" value="Glyco_hydro/deAcase_b/a-brl"/>
</dbReference>
<dbReference type="SUPFAM" id="SSF88713">
    <property type="entry name" value="Glycoside hydrolase/deacetylase"/>
    <property type="match status" value="1"/>
</dbReference>
<accession>A0ABW6I938</accession>
<reference evidence="2 3" key="1">
    <citation type="submission" date="2024-10" db="EMBL/GenBank/DDBJ databases">
        <authorList>
            <person name="Ratan Roy A."/>
            <person name="Morales Sandoval P.H."/>
            <person name="De Los Santos Villalobos S."/>
            <person name="Chakraborty S."/>
            <person name="Mukherjee J."/>
        </authorList>
    </citation>
    <scope>NUCLEOTIDE SEQUENCE [LARGE SCALE GENOMIC DNA]</scope>
    <source>
        <strain evidence="2 3">S1</strain>
    </source>
</reference>
<dbReference type="InterPro" id="IPR050248">
    <property type="entry name" value="Polysacc_deacetylase_ArnD"/>
</dbReference>
<sequence length="236" mass="26522">MTPQYRLLQQIARVFPDAIFYKPTLMRAVALTIDDVPTPQEPGDASTQQILAAIADYNQQLGPLDYPVRATFFIISSHLNDAGEILQQMQQQGHEIANHGAVDDLAAALAPDLFHHHIQTAHHRITTFADRPLRWYRPGRGLYTPSMLQVLRQMEGYEPRFALASMIPFDTFRFANDPPFTAWYVTQFVFPGAILVLHGGSAERASNTARVLKNLLPALAQQGYQVVTLSQLWDLV</sequence>
<protein>
    <submittedName>
        <fullName evidence="2">Polysaccharide deacetylase family protein</fullName>
    </submittedName>
</protein>
<dbReference type="InterPro" id="IPR002509">
    <property type="entry name" value="NODB_dom"/>
</dbReference>
<keyword evidence="3" id="KW-1185">Reference proteome</keyword>
<gene>
    <name evidence="2" type="ORF">ACFVKH_00205</name>
</gene>
<dbReference type="EMBL" id="JBHZOL010000001">
    <property type="protein sequence ID" value="MFE4104676.1"/>
    <property type="molecule type" value="Genomic_DNA"/>
</dbReference>
<dbReference type="PANTHER" id="PTHR10587">
    <property type="entry name" value="GLYCOSYL TRANSFERASE-RELATED"/>
    <property type="match status" value="1"/>
</dbReference>
<proteinExistence type="predicted"/>
<feature type="domain" description="NodB homology" evidence="1">
    <location>
        <begin position="27"/>
        <end position="227"/>
    </location>
</feature>
<dbReference type="PANTHER" id="PTHR10587:SF137">
    <property type="entry name" value="4-DEOXY-4-FORMAMIDO-L-ARABINOSE-PHOSPHOUNDECAPRENOL DEFORMYLASE ARND-RELATED"/>
    <property type="match status" value="1"/>
</dbReference>
<evidence type="ECO:0000259" key="1">
    <source>
        <dbReference type="PROSITE" id="PS51677"/>
    </source>
</evidence>
<dbReference type="Gene3D" id="3.20.20.370">
    <property type="entry name" value="Glycoside hydrolase/deacetylase"/>
    <property type="match status" value="1"/>
</dbReference>
<dbReference type="RefSeq" id="WP_377960181.1">
    <property type="nucleotide sequence ID" value="NZ_JBHZOL010000001.1"/>
</dbReference>